<evidence type="ECO:0000313" key="4">
    <source>
        <dbReference type="EMBL" id="NWK54412.1"/>
    </source>
</evidence>
<dbReference type="InterPro" id="IPR005135">
    <property type="entry name" value="Endo/exonuclease/phosphatase"/>
</dbReference>
<feature type="compositionally biased region" description="Polar residues" evidence="1">
    <location>
        <begin position="55"/>
        <end position="69"/>
    </location>
</feature>
<evidence type="ECO:0000256" key="2">
    <source>
        <dbReference type="SAM" id="SignalP"/>
    </source>
</evidence>
<feature type="region of interest" description="Disordered" evidence="1">
    <location>
        <begin position="30"/>
        <end position="69"/>
    </location>
</feature>
<dbReference type="GO" id="GO:0004519">
    <property type="term" value="F:endonuclease activity"/>
    <property type="evidence" value="ECO:0007669"/>
    <property type="project" value="UniProtKB-KW"/>
</dbReference>
<keyword evidence="4" id="KW-0269">Exonuclease</keyword>
<keyword evidence="2" id="KW-0732">Signal</keyword>
<name>A0A851GBW2_9BACT</name>
<comment type="caution">
    <text evidence="4">The sequence shown here is derived from an EMBL/GenBank/DDBJ whole genome shotgun (WGS) entry which is preliminary data.</text>
</comment>
<dbReference type="RefSeq" id="WP_178930943.1">
    <property type="nucleotide sequence ID" value="NZ_JACBAZ010000001.1"/>
</dbReference>
<organism evidence="4 5">
    <name type="scientific">Oceaniferula marina</name>
    <dbReference type="NCBI Taxonomy" id="2748318"/>
    <lineage>
        <taxon>Bacteria</taxon>
        <taxon>Pseudomonadati</taxon>
        <taxon>Verrucomicrobiota</taxon>
        <taxon>Verrucomicrobiia</taxon>
        <taxon>Verrucomicrobiales</taxon>
        <taxon>Verrucomicrobiaceae</taxon>
        <taxon>Oceaniferula</taxon>
    </lineage>
</organism>
<dbReference type="Gene3D" id="3.60.10.10">
    <property type="entry name" value="Endonuclease/exonuclease/phosphatase"/>
    <property type="match status" value="1"/>
</dbReference>
<dbReference type="Proteomes" id="UP000557872">
    <property type="component" value="Unassembled WGS sequence"/>
</dbReference>
<dbReference type="EMBL" id="JACBAZ010000001">
    <property type="protein sequence ID" value="NWK54412.1"/>
    <property type="molecule type" value="Genomic_DNA"/>
</dbReference>
<dbReference type="InterPro" id="IPR036691">
    <property type="entry name" value="Endo/exonu/phosph_ase_sf"/>
</dbReference>
<evidence type="ECO:0000313" key="5">
    <source>
        <dbReference type="Proteomes" id="UP000557872"/>
    </source>
</evidence>
<reference evidence="4 5" key="1">
    <citation type="submission" date="2020-07" db="EMBL/GenBank/DDBJ databases">
        <title>Roseicoccus Jingziensis gen. nov., sp. nov., isolated from coastal seawater.</title>
        <authorList>
            <person name="Feng X."/>
        </authorList>
    </citation>
    <scope>NUCLEOTIDE SEQUENCE [LARGE SCALE GENOMIC DNA]</scope>
    <source>
        <strain evidence="4 5">N1E253</strain>
    </source>
</reference>
<dbReference type="AlphaFoldDB" id="A0A851GBW2"/>
<evidence type="ECO:0000256" key="1">
    <source>
        <dbReference type="SAM" id="MobiDB-lite"/>
    </source>
</evidence>
<proteinExistence type="predicted"/>
<accession>A0A851GBW2</accession>
<gene>
    <name evidence="4" type="ORF">HW115_02235</name>
</gene>
<dbReference type="PANTHER" id="PTHR42834">
    <property type="entry name" value="ENDONUCLEASE/EXONUCLEASE/PHOSPHATASE FAMILY PROTEIN (AFU_ORTHOLOGUE AFUA_3G09210)"/>
    <property type="match status" value="1"/>
</dbReference>
<dbReference type="PANTHER" id="PTHR42834:SF1">
    <property type="entry name" value="ENDONUCLEASE_EXONUCLEASE_PHOSPHATASE FAMILY PROTEIN (AFU_ORTHOLOGUE AFUA_3G09210)"/>
    <property type="match status" value="1"/>
</dbReference>
<evidence type="ECO:0000259" key="3">
    <source>
        <dbReference type="Pfam" id="PF03372"/>
    </source>
</evidence>
<keyword evidence="4" id="KW-0540">Nuclease</keyword>
<keyword evidence="4" id="KW-0255">Endonuclease</keyword>
<keyword evidence="4" id="KW-0378">Hydrolase</keyword>
<feature type="signal peptide" evidence="2">
    <location>
        <begin position="1"/>
        <end position="28"/>
    </location>
</feature>
<dbReference type="Pfam" id="PF03372">
    <property type="entry name" value="Exo_endo_phos"/>
    <property type="match status" value="1"/>
</dbReference>
<feature type="chain" id="PRO_5032830172" evidence="2">
    <location>
        <begin position="29"/>
        <end position="343"/>
    </location>
</feature>
<feature type="compositionally biased region" description="Basic and acidic residues" evidence="1">
    <location>
        <begin position="41"/>
        <end position="54"/>
    </location>
</feature>
<feature type="compositionally biased region" description="Low complexity" evidence="1">
    <location>
        <begin position="30"/>
        <end position="40"/>
    </location>
</feature>
<feature type="domain" description="Endonuclease/exonuclease/phosphatase" evidence="3">
    <location>
        <begin position="104"/>
        <end position="335"/>
    </location>
</feature>
<dbReference type="GO" id="GO:0004527">
    <property type="term" value="F:exonuclease activity"/>
    <property type="evidence" value="ECO:0007669"/>
    <property type="project" value="UniProtKB-KW"/>
</dbReference>
<sequence>MLRHPFQYKSIASILFGAFFCLCTSACSEEPSTPEWSESQSKNESRETQREQTTPRHQGTNPRTNKQADASPQVRFISYNLKNYLSMPRYVSGKQITTQKPASEIQALISILADQQPDILGICEIGTDDDLTDFQTKLRRAGVDLPHSRRGYGADRRRSLAILSRFPIVAWKLPEKTNYKLNGRTFSISRGILDTTIQLPGKQFRMVGVHLKSKRPVEDADQESMRRNESMLLRQHLENIIKQSPKTNLIVYGDFNDTKASRSIYSIRGRPNSPDHMQLLDLADANGHRWTHYWKREDVYSRFDYIMANEAAMMWIDRKQSCILSPRNWLEASDHRPISVIIR</sequence>
<dbReference type="SUPFAM" id="SSF56219">
    <property type="entry name" value="DNase I-like"/>
    <property type="match status" value="1"/>
</dbReference>
<keyword evidence="5" id="KW-1185">Reference proteome</keyword>
<protein>
    <submittedName>
        <fullName evidence="4">Endonuclease/exonuclease/phosphatase family protein</fullName>
    </submittedName>
</protein>